<dbReference type="EC" id="2.1.1.4" evidence="7"/>
<dbReference type="FunFam" id="3.40.50.150:FF:000146">
    <property type="entry name" value="Acetylserotonin O-methyltransferase"/>
    <property type="match status" value="1"/>
</dbReference>
<dbReference type="InterPro" id="IPR001077">
    <property type="entry name" value="COMT_C"/>
</dbReference>
<reference evidence="13" key="2">
    <citation type="submission" date="2025-08" db="UniProtKB">
        <authorList>
            <consortium name="Ensembl"/>
        </authorList>
    </citation>
    <scope>IDENTIFICATION</scope>
    <source>
        <strain evidence="13">Hd-rR</strain>
    </source>
</reference>
<dbReference type="InterPro" id="IPR016461">
    <property type="entry name" value="COMT-like"/>
</dbReference>
<dbReference type="Proteomes" id="UP000001038">
    <property type="component" value="Chromosome 22"/>
</dbReference>
<comment type="subunit">
    <text evidence="1">Homodimer.</text>
</comment>
<dbReference type="GO" id="GO:0046983">
    <property type="term" value="F:protein dimerization activity"/>
    <property type="evidence" value="ECO:0007669"/>
    <property type="project" value="InterPro"/>
</dbReference>
<dbReference type="GO" id="GO:0030187">
    <property type="term" value="P:melatonin biosynthetic process"/>
    <property type="evidence" value="ECO:0000318"/>
    <property type="project" value="GO_Central"/>
</dbReference>
<keyword evidence="4" id="KW-0949">S-adenosyl-L-methionine</keyword>
<reference evidence="13 14" key="1">
    <citation type="journal article" date="2007" name="Nature">
        <title>The medaka draft genome and insights into vertebrate genome evolution.</title>
        <authorList>
            <person name="Kasahara M."/>
            <person name="Naruse K."/>
            <person name="Sasaki S."/>
            <person name="Nakatani Y."/>
            <person name="Qu W."/>
            <person name="Ahsan B."/>
            <person name="Yamada T."/>
            <person name="Nagayasu Y."/>
            <person name="Doi K."/>
            <person name="Kasai Y."/>
            <person name="Jindo T."/>
            <person name="Kobayashi D."/>
            <person name="Shimada A."/>
            <person name="Toyoda A."/>
            <person name="Kuroki Y."/>
            <person name="Fujiyama A."/>
            <person name="Sasaki T."/>
            <person name="Shimizu A."/>
            <person name="Asakawa S."/>
            <person name="Shimizu N."/>
            <person name="Hashimoto S."/>
            <person name="Yang J."/>
            <person name="Lee Y."/>
            <person name="Matsushima K."/>
            <person name="Sugano S."/>
            <person name="Sakaizumi M."/>
            <person name="Narita T."/>
            <person name="Ohishi K."/>
            <person name="Haga S."/>
            <person name="Ohta F."/>
            <person name="Nomoto H."/>
            <person name="Nogata K."/>
            <person name="Morishita T."/>
            <person name="Endo T."/>
            <person name="Shin-I T."/>
            <person name="Takeda H."/>
            <person name="Morishita S."/>
            <person name="Kohara Y."/>
        </authorList>
    </citation>
    <scope>NUCLEOTIDE SEQUENCE [LARGE SCALE GENOMIC DNA]</scope>
    <source>
        <strain evidence="13 14">Hd-rR</strain>
    </source>
</reference>
<sequence>MLFACTVGVTLSQSVPLVHSRCRSCRVDVARAQSFGSCTVGVGVARAQSVLLVHSRCCSCTVGVARSQLVLVSLVHSRLARAQLVSVSLVHSRCCSCTVGFARAQSVSLVHSRSARAQSVSVSLVHSRCRPCTVGAATANREAEYPPPPSTHTRLPRLHLGRSFTIHSFVPLVRCARVHPWFPRCSSVMAEHLSQSELDYPFKLLEYFNGFRVSKVIFTACELGVFDLLLNSAEPLSSRTVARELGTSPDGMERLLDALVGIDILEVEVADGTALYSSTDVASLYLAKGSAKSLHDMIIYQSQTIYPLWSNMADAVREGRNQNQKTFGLPPEDVFQAIYRSEEEMLKFMGLMNSSWVLDGHDVVTAFNLSGFQTIVDLGGCTGALAREMAQAYPSSSVTVFDLPQVVEAAQQHFSQENQAVAFHTGELAWSSETRVVLRQQVLMFHVCAGDFFSGEIPAADLYVLARILHDWPEEKCLKLLRKIYNACKPGGGVLLVEAMLFENRRGPIMAQIFSLNMLVQAEGRERAPSEYSHMLSKTGFHNIQVCRTGKSYDSILAIR</sequence>
<dbReference type="GeneTree" id="ENSGT00940000166228"/>
<dbReference type="InterPro" id="IPR036390">
    <property type="entry name" value="WH_DNA-bd_sf"/>
</dbReference>
<evidence type="ECO:0000256" key="8">
    <source>
        <dbReference type="ARBA" id="ARBA00040730"/>
    </source>
</evidence>
<dbReference type="Pfam" id="PF08100">
    <property type="entry name" value="Dimerisation"/>
    <property type="match status" value="1"/>
</dbReference>
<evidence type="ECO:0000256" key="9">
    <source>
        <dbReference type="ARBA" id="ARBA00043054"/>
    </source>
</evidence>
<evidence type="ECO:0000256" key="7">
    <source>
        <dbReference type="ARBA" id="ARBA00039116"/>
    </source>
</evidence>
<reference evidence="13" key="3">
    <citation type="submission" date="2025-09" db="UniProtKB">
        <authorList>
            <consortium name="Ensembl"/>
        </authorList>
    </citation>
    <scope>IDENTIFICATION</scope>
    <source>
        <strain evidence="13">Hd-rR</strain>
    </source>
</reference>
<keyword evidence="2" id="KW-0489">Methyltransferase</keyword>
<dbReference type="InParanoid" id="H2MUM0"/>
<feature type="domain" description="O-methyltransferase C-terminal" evidence="11">
    <location>
        <begin position="309"/>
        <end position="428"/>
    </location>
</feature>
<proteinExistence type="predicted"/>
<dbReference type="PROSITE" id="PS51683">
    <property type="entry name" value="SAM_OMT_II"/>
    <property type="match status" value="1"/>
</dbReference>
<protein>
    <recommendedName>
        <fullName evidence="8">Acetylserotonin O-methyltransferase</fullName>
        <ecNumber evidence="7">2.1.1.4</ecNumber>
    </recommendedName>
    <alternativeName>
        <fullName evidence="9">Hydroxyindole O-methyltransferase</fullName>
    </alternativeName>
</protein>
<keyword evidence="3" id="KW-0808">Transferase</keyword>
<dbReference type="InterPro" id="IPR012967">
    <property type="entry name" value="COMT_dimerisation"/>
</dbReference>
<dbReference type="InterPro" id="IPR036388">
    <property type="entry name" value="WH-like_DNA-bd_sf"/>
</dbReference>
<evidence type="ECO:0000256" key="5">
    <source>
        <dbReference type="ARBA" id="ARBA00037645"/>
    </source>
</evidence>
<dbReference type="STRING" id="8090.ENSORLP00000022485"/>
<evidence type="ECO:0000259" key="12">
    <source>
        <dbReference type="Pfam" id="PF08100"/>
    </source>
</evidence>
<evidence type="ECO:0000256" key="1">
    <source>
        <dbReference type="ARBA" id="ARBA00011738"/>
    </source>
</evidence>
<organism evidence="13 14">
    <name type="scientific">Oryzias latipes</name>
    <name type="common">Japanese rice fish</name>
    <name type="synonym">Japanese killifish</name>
    <dbReference type="NCBI Taxonomy" id="8090"/>
    <lineage>
        <taxon>Eukaryota</taxon>
        <taxon>Metazoa</taxon>
        <taxon>Chordata</taxon>
        <taxon>Craniata</taxon>
        <taxon>Vertebrata</taxon>
        <taxon>Euteleostomi</taxon>
        <taxon>Actinopterygii</taxon>
        <taxon>Neopterygii</taxon>
        <taxon>Teleostei</taxon>
        <taxon>Neoteleostei</taxon>
        <taxon>Acanthomorphata</taxon>
        <taxon>Ovalentaria</taxon>
        <taxon>Atherinomorphae</taxon>
        <taxon>Beloniformes</taxon>
        <taxon>Adrianichthyidae</taxon>
        <taxon>Oryziinae</taxon>
        <taxon>Oryzias</taxon>
    </lineage>
</organism>
<dbReference type="Ensembl" id="ENSORLT00000022486.2">
    <property type="protein sequence ID" value="ENSORLP00000022485.2"/>
    <property type="gene ID" value="ENSORLG00000017961.2"/>
</dbReference>
<evidence type="ECO:0000313" key="13">
    <source>
        <dbReference type="Ensembl" id="ENSORLP00000022485.2"/>
    </source>
</evidence>
<keyword evidence="10" id="KW-0471">Melatonin biosynthesis</keyword>
<dbReference type="InterPro" id="IPR029063">
    <property type="entry name" value="SAM-dependent_MTases_sf"/>
</dbReference>
<dbReference type="GO" id="GO:0017096">
    <property type="term" value="F:acetylserotonin O-methyltransferase activity"/>
    <property type="evidence" value="ECO:0000318"/>
    <property type="project" value="GO_Central"/>
</dbReference>
<evidence type="ECO:0000256" key="10">
    <source>
        <dbReference type="ARBA" id="ARBA00043260"/>
    </source>
</evidence>
<name>H2MUM0_ORYLA</name>
<feature type="domain" description="O-methyltransferase dimerisation" evidence="12">
    <location>
        <begin position="205"/>
        <end position="287"/>
    </location>
</feature>
<feature type="domain" description="O-methyltransferase C-terminal" evidence="11">
    <location>
        <begin position="444"/>
        <end position="541"/>
    </location>
</feature>
<keyword evidence="14" id="KW-1185">Reference proteome</keyword>
<dbReference type="SUPFAM" id="SSF46785">
    <property type="entry name" value="Winged helix' DNA-binding domain"/>
    <property type="match status" value="1"/>
</dbReference>
<evidence type="ECO:0000256" key="4">
    <source>
        <dbReference type="ARBA" id="ARBA00022691"/>
    </source>
</evidence>
<evidence type="ECO:0000256" key="2">
    <source>
        <dbReference type="ARBA" id="ARBA00022603"/>
    </source>
</evidence>
<dbReference type="GO" id="GO:0032259">
    <property type="term" value="P:methylation"/>
    <property type="evidence" value="ECO:0000318"/>
    <property type="project" value="GO_Central"/>
</dbReference>
<accession>H2MUM0</accession>
<dbReference type="FunFam" id="1.10.10.10:FF:000358">
    <property type="entry name" value="Acetylserotonin O-methyltransferase"/>
    <property type="match status" value="1"/>
</dbReference>
<dbReference type="PANTHER" id="PTHR43712">
    <property type="entry name" value="PUTATIVE (AFU_ORTHOLOGUE AFUA_4G14580)-RELATED"/>
    <property type="match status" value="1"/>
</dbReference>
<dbReference type="Bgee" id="ENSORLG00000017961">
    <property type="expression patterns" value="Expressed in brain and 3 other cell types or tissues"/>
</dbReference>
<dbReference type="FunCoup" id="H2MUM0">
    <property type="interactions" value="13"/>
</dbReference>
<dbReference type="PANTHER" id="PTHR43712:SF2">
    <property type="entry name" value="O-METHYLTRANSFERASE CICE"/>
    <property type="match status" value="1"/>
</dbReference>
<comment type="function">
    <text evidence="5">Catalyzes the transfer of a methyl group onto N-acetylserotonin, producing melatonin (N-acetyl-5-methoxytryptamine).</text>
</comment>
<dbReference type="SUPFAM" id="SSF53335">
    <property type="entry name" value="S-adenosyl-L-methionine-dependent methyltransferases"/>
    <property type="match status" value="1"/>
</dbReference>
<dbReference type="Pfam" id="PF00891">
    <property type="entry name" value="Methyltransf_2"/>
    <property type="match status" value="2"/>
</dbReference>
<dbReference type="Gene3D" id="3.40.50.150">
    <property type="entry name" value="Vaccinia Virus protein VP39"/>
    <property type="match status" value="1"/>
</dbReference>
<dbReference type="Gene3D" id="1.10.10.10">
    <property type="entry name" value="Winged helix-like DNA-binding domain superfamily/Winged helix DNA-binding domain"/>
    <property type="match status" value="1"/>
</dbReference>
<evidence type="ECO:0000259" key="11">
    <source>
        <dbReference type="Pfam" id="PF00891"/>
    </source>
</evidence>
<evidence type="ECO:0000256" key="3">
    <source>
        <dbReference type="ARBA" id="ARBA00022679"/>
    </source>
</evidence>
<comment type="pathway">
    <text evidence="6">Aromatic compound metabolism; melatonin biosynthesis; melatonin from serotonin: step 1/2.</text>
</comment>
<evidence type="ECO:0000313" key="14">
    <source>
        <dbReference type="Proteomes" id="UP000001038"/>
    </source>
</evidence>
<gene>
    <name evidence="13" type="primary">asmt2</name>
</gene>
<dbReference type="AlphaFoldDB" id="H2MUM0"/>
<evidence type="ECO:0000256" key="6">
    <source>
        <dbReference type="ARBA" id="ARBA00037926"/>
    </source>
</evidence>